<reference evidence="3" key="1">
    <citation type="journal article" date="2010" name="Nature">
        <title>The Amphimedon queenslandica genome and the evolution of animal complexity.</title>
        <authorList>
            <person name="Srivastava M."/>
            <person name="Simakov O."/>
            <person name="Chapman J."/>
            <person name="Fahey B."/>
            <person name="Gauthier M.E."/>
            <person name="Mitros T."/>
            <person name="Richards G.S."/>
            <person name="Conaco C."/>
            <person name="Dacre M."/>
            <person name="Hellsten U."/>
            <person name="Larroux C."/>
            <person name="Putnam N.H."/>
            <person name="Stanke M."/>
            <person name="Adamska M."/>
            <person name="Darling A."/>
            <person name="Degnan S.M."/>
            <person name="Oakley T.H."/>
            <person name="Plachetzki D.C."/>
            <person name="Zhai Y."/>
            <person name="Adamski M."/>
            <person name="Calcino A."/>
            <person name="Cummins S.F."/>
            <person name="Goodstein D.M."/>
            <person name="Harris C."/>
            <person name="Jackson D.J."/>
            <person name="Leys S.P."/>
            <person name="Shu S."/>
            <person name="Woodcroft B.J."/>
            <person name="Vervoort M."/>
            <person name="Kosik K.S."/>
            <person name="Manning G."/>
            <person name="Degnan B.M."/>
            <person name="Rokhsar D.S."/>
        </authorList>
    </citation>
    <scope>NUCLEOTIDE SEQUENCE [LARGE SCALE GENOMIC DNA]</scope>
</reference>
<dbReference type="STRING" id="400682.A0A1X7V2R1"/>
<dbReference type="InParanoid" id="A0A1X7V2R1"/>
<sequence>MEGVIELLRAKSKDGAGKSKWIPSTQDRKLLQAEGTDVWEFIFDMLQAKRVSEDSVSERKAQVSSEIESLRNAVALLQSDLKQFQETASKLVDKTDSIEQEKRLLLQRRELLRVHTEQVLENSRAVVDYARRMEEKCKYFSSKGKKGAHQAAATDSIYMKKLRSVFSKVISLLEMSSNASPSVEDFKRAKVSTMTSIESLLLEVPVEGIVNEISQLAVNATQSIVKLASDVHSINDIHNLKFTVKDGILEDVNGDSSVLQSVEEHISEVELQYISISQSCLGFRKEANEESLKYESLLTECAQLINERNTDDSKRPLIDQCLCLEIDIAVYESSIETITSVTQDLLEAQSQNETNATLLKSKADRLVENDMLVASKEDTIRRIVSQNSAAKTGTQKQKAEHREYIVKKVCSSRNDIEGVLSFLMAGDGRVTEKIPLSLLSKTFRTCDWKVGQFLSPNIVRDLMVHSYQIPYHEFIWRVFLFLTKMKEQQEFEHTECTHDEHNSDDTVLALSQECYEKQAKLVTKLSGSLSTVSKSLACVPETERILKEMWTQPAQDIISWATVEGMTMKEWLGQWNLLMQRHNQLMNHP</sequence>
<keyword evidence="1" id="KW-0175">Coiled coil</keyword>
<dbReference type="PANTHER" id="PTHR28588">
    <property type="entry name" value="HAUS AUGMIN-LIKE COMPLEX SUBUNIT 5"/>
    <property type="match status" value="1"/>
</dbReference>
<evidence type="ECO:0000313" key="2">
    <source>
        <dbReference type="EnsemblMetazoa" id="Aqu2.1.34293_001"/>
    </source>
</evidence>
<dbReference type="EnsemblMetazoa" id="Aqu2.1.34293_001">
    <property type="protein sequence ID" value="Aqu2.1.34293_001"/>
    <property type="gene ID" value="Aqu2.1.34293"/>
</dbReference>
<name>A0A1X7V2R1_AMPQE</name>
<dbReference type="EnsemblMetazoa" id="XM_011405071.2">
    <property type="protein sequence ID" value="XP_011403373.2"/>
    <property type="gene ID" value="LOC105312431"/>
</dbReference>
<dbReference type="Pfam" id="PF14817">
    <property type="entry name" value="HAUS5"/>
    <property type="match status" value="2"/>
</dbReference>
<reference evidence="2" key="2">
    <citation type="submission" date="2017-05" db="UniProtKB">
        <authorList>
            <consortium name="EnsemblMetazoa"/>
        </authorList>
    </citation>
    <scope>IDENTIFICATION</scope>
</reference>
<dbReference type="GO" id="GO:0070652">
    <property type="term" value="C:HAUS complex"/>
    <property type="evidence" value="ECO:0007669"/>
    <property type="project" value="InterPro"/>
</dbReference>
<dbReference type="AlphaFoldDB" id="A0A1X7V2R1"/>
<proteinExistence type="predicted"/>
<dbReference type="GO" id="GO:0051225">
    <property type="term" value="P:spindle assembly"/>
    <property type="evidence" value="ECO:0007669"/>
    <property type="project" value="InterPro"/>
</dbReference>
<gene>
    <name evidence="2" type="primary">105312431</name>
</gene>
<accession>A0A1X7V2R1</accession>
<keyword evidence="3" id="KW-1185">Reference proteome</keyword>
<dbReference type="InterPro" id="IPR029131">
    <property type="entry name" value="HAUS5"/>
</dbReference>
<dbReference type="GO" id="GO:0005813">
    <property type="term" value="C:centrosome"/>
    <property type="evidence" value="ECO:0007669"/>
    <property type="project" value="TreeGrafter"/>
</dbReference>
<dbReference type="KEGG" id="aqu:105312431"/>
<organism evidence="2">
    <name type="scientific">Amphimedon queenslandica</name>
    <name type="common">Sponge</name>
    <dbReference type="NCBI Taxonomy" id="400682"/>
    <lineage>
        <taxon>Eukaryota</taxon>
        <taxon>Metazoa</taxon>
        <taxon>Porifera</taxon>
        <taxon>Demospongiae</taxon>
        <taxon>Heteroscleromorpha</taxon>
        <taxon>Haplosclerida</taxon>
        <taxon>Niphatidae</taxon>
        <taxon>Amphimedon</taxon>
    </lineage>
</organism>
<dbReference type="Proteomes" id="UP000007879">
    <property type="component" value="Unassembled WGS sequence"/>
</dbReference>
<protein>
    <submittedName>
        <fullName evidence="2">Uncharacterized protein</fullName>
    </submittedName>
</protein>
<feature type="coiled-coil region" evidence="1">
    <location>
        <begin position="60"/>
        <end position="101"/>
    </location>
</feature>
<evidence type="ECO:0000256" key="1">
    <source>
        <dbReference type="SAM" id="Coils"/>
    </source>
</evidence>
<dbReference type="GO" id="GO:0007098">
    <property type="term" value="P:centrosome cycle"/>
    <property type="evidence" value="ECO:0007669"/>
    <property type="project" value="TreeGrafter"/>
</dbReference>
<evidence type="ECO:0000313" key="3">
    <source>
        <dbReference type="Proteomes" id="UP000007879"/>
    </source>
</evidence>
<dbReference type="PANTHER" id="PTHR28588:SF1">
    <property type="entry name" value="HAUS AUGMIN-LIKE COMPLEX SUBUNIT 5"/>
    <property type="match status" value="1"/>
</dbReference>